<dbReference type="PROSITE" id="PS51257">
    <property type="entry name" value="PROKAR_LIPOPROTEIN"/>
    <property type="match status" value="1"/>
</dbReference>
<feature type="chain" id="PRO_5046078811" evidence="2">
    <location>
        <begin position="23"/>
        <end position="268"/>
    </location>
</feature>
<proteinExistence type="predicted"/>
<feature type="region of interest" description="Disordered" evidence="1">
    <location>
        <begin position="173"/>
        <end position="268"/>
    </location>
</feature>
<organism evidence="3 4">
    <name type="scientific">Streptomyces millisiae</name>
    <dbReference type="NCBI Taxonomy" id="3075542"/>
    <lineage>
        <taxon>Bacteria</taxon>
        <taxon>Bacillati</taxon>
        <taxon>Actinomycetota</taxon>
        <taxon>Actinomycetes</taxon>
        <taxon>Kitasatosporales</taxon>
        <taxon>Streptomycetaceae</taxon>
        <taxon>Streptomyces</taxon>
    </lineage>
</organism>
<evidence type="ECO:0000313" key="3">
    <source>
        <dbReference type="EMBL" id="MDT0323630.1"/>
    </source>
</evidence>
<feature type="signal peptide" evidence="2">
    <location>
        <begin position="1"/>
        <end position="22"/>
    </location>
</feature>
<feature type="compositionally biased region" description="Low complexity" evidence="1">
    <location>
        <begin position="210"/>
        <end position="225"/>
    </location>
</feature>
<feature type="compositionally biased region" description="Low complexity" evidence="1">
    <location>
        <begin position="173"/>
        <end position="184"/>
    </location>
</feature>
<dbReference type="Proteomes" id="UP001183420">
    <property type="component" value="Unassembled WGS sequence"/>
</dbReference>
<comment type="caution">
    <text evidence="3">The sequence shown here is derived from an EMBL/GenBank/DDBJ whole genome shotgun (WGS) entry which is preliminary data.</text>
</comment>
<reference evidence="4" key="1">
    <citation type="submission" date="2023-07" db="EMBL/GenBank/DDBJ databases">
        <title>30 novel species of actinomycetes from the DSMZ collection.</title>
        <authorList>
            <person name="Nouioui I."/>
        </authorList>
    </citation>
    <scope>NUCLEOTIDE SEQUENCE [LARGE SCALE GENOMIC DNA]</scope>
    <source>
        <strain evidence="4">DSM 44918</strain>
    </source>
</reference>
<evidence type="ECO:0000313" key="4">
    <source>
        <dbReference type="Proteomes" id="UP001183420"/>
    </source>
</evidence>
<keyword evidence="2" id="KW-0732">Signal</keyword>
<feature type="compositionally biased region" description="Acidic residues" evidence="1">
    <location>
        <begin position="256"/>
        <end position="268"/>
    </location>
</feature>
<name>A0ABU2M1F6_9ACTN</name>
<accession>A0ABU2M1F6</accession>
<feature type="compositionally biased region" description="Gly residues" evidence="1">
    <location>
        <begin position="244"/>
        <end position="254"/>
    </location>
</feature>
<dbReference type="RefSeq" id="WP_311604947.1">
    <property type="nucleotide sequence ID" value="NZ_JAVREM010000133.1"/>
</dbReference>
<keyword evidence="4" id="KW-1185">Reference proteome</keyword>
<sequence length="268" mass="26336">MSSSLRRGVTAAVFTFSIAALTAACGAGQHAGTSQIKPDNAYAQVDDIKVQNVNVVMADDGSGPAGVTARLFNTGSQDQTLESITLPGSDVRAELVPADGESSVVVPRHGSVVLGGEGNPEAVIADPAAAQVALGNAQHLVFVLSDTGDIGLYARVVSPTTAGFEYYRDWAPTPTAPAAPDATGGTDGAGDDEAGTATEGAGPDAGEGVEGTVEGATEGTAEGSTGETGTGGAPEGDGTAEGATDGGTAEGTGGEVVEEDELEDDVDL</sequence>
<dbReference type="EMBL" id="JAVREM010000133">
    <property type="protein sequence ID" value="MDT0323630.1"/>
    <property type="molecule type" value="Genomic_DNA"/>
</dbReference>
<gene>
    <name evidence="3" type="ORF">RNC47_35540</name>
</gene>
<evidence type="ECO:0000256" key="1">
    <source>
        <dbReference type="SAM" id="MobiDB-lite"/>
    </source>
</evidence>
<evidence type="ECO:0000256" key="2">
    <source>
        <dbReference type="SAM" id="SignalP"/>
    </source>
</evidence>
<protein>
    <submittedName>
        <fullName evidence="3">DUF461 domain-containing protein</fullName>
    </submittedName>
</protein>
<feature type="compositionally biased region" description="Gly residues" evidence="1">
    <location>
        <begin position="226"/>
        <end position="235"/>
    </location>
</feature>